<dbReference type="AlphaFoldDB" id="A0A9W6HQ85"/>
<feature type="transmembrane region" description="Helical" evidence="1">
    <location>
        <begin position="61"/>
        <end position="82"/>
    </location>
</feature>
<reference evidence="2" key="1">
    <citation type="journal article" date="2014" name="Int. J. Syst. Evol. Microbiol.">
        <title>Complete genome sequence of Corynebacterium casei LMG S-19264T (=DSM 44701T), isolated from a smear-ripened cheese.</title>
        <authorList>
            <consortium name="US DOE Joint Genome Institute (JGI-PGF)"/>
            <person name="Walter F."/>
            <person name="Albersmeier A."/>
            <person name="Kalinowski J."/>
            <person name="Ruckert C."/>
        </authorList>
    </citation>
    <scope>NUCLEOTIDE SEQUENCE</scope>
    <source>
        <strain evidence="2">VKM Ac-1958</strain>
    </source>
</reference>
<gene>
    <name evidence="2" type="ORF">GCM10017596_05530</name>
</gene>
<proteinExistence type="predicted"/>
<sequence length="501" mass="53541">MTHLRRALPEIGGWAAAIAIAVIIVGQVASTARAEVLFRDADSLIVALVTRSLVEGSATQWAMSPVLFLPEVAAFLPLWLVAHSLLGMNLFGVLAVSAVITVALLYGALRFAAGPRGEGRWPIVAALAALSLFGILAASESSASRDSLELASLALTSTYYIGAVAAMLFTIGALRRHREQPRHGTALLITLALVAFVSTLSNPLFIAWATAPLALLLGWRMFRGDVPARRELVLLVGGSALGFLSRIPLSAWIADTSAAYAQPARWLDAASAYLTLLGERLSTPQGLLAALLVVGLLGLGIERTRHVRDSGTALVAMASWLIPAVVVVGMIAMGTQSARYLQPVVWAPLLAVLCLPRPPLPRRLRMVLAVTLSIVLLLIAVLSTQRIRTAVQHPDPDLACVTDRIRAHPEQTGAGQFWTVRLPKALLPDPSQLVQVDHELNAYAWLVDRGDFSVDAVTFLIEDAQTVAGNFPGRENATEISCGRYTIVQLPEPVPLGPQRS</sequence>
<evidence type="ECO:0000256" key="1">
    <source>
        <dbReference type="SAM" id="Phobius"/>
    </source>
</evidence>
<keyword evidence="1" id="KW-0812">Transmembrane</keyword>
<dbReference type="Proteomes" id="UP001142325">
    <property type="component" value="Unassembled WGS sequence"/>
</dbReference>
<feature type="transmembrane region" description="Helical" evidence="1">
    <location>
        <begin position="88"/>
        <end position="109"/>
    </location>
</feature>
<evidence type="ECO:0000313" key="2">
    <source>
        <dbReference type="EMBL" id="GLK00838.1"/>
    </source>
</evidence>
<reference evidence="2" key="2">
    <citation type="submission" date="2023-01" db="EMBL/GenBank/DDBJ databases">
        <authorList>
            <person name="Sun Q."/>
            <person name="Evtushenko L."/>
        </authorList>
    </citation>
    <scope>NUCLEOTIDE SEQUENCE</scope>
    <source>
        <strain evidence="2">VKM Ac-1958</strain>
    </source>
</reference>
<protein>
    <submittedName>
        <fullName evidence="2">Uncharacterized protein</fullName>
    </submittedName>
</protein>
<feature type="transmembrane region" description="Helical" evidence="1">
    <location>
        <begin position="12"/>
        <end position="30"/>
    </location>
</feature>
<feature type="transmembrane region" description="Helical" evidence="1">
    <location>
        <begin position="183"/>
        <end position="199"/>
    </location>
</feature>
<evidence type="ECO:0000313" key="3">
    <source>
        <dbReference type="Proteomes" id="UP001142325"/>
    </source>
</evidence>
<feature type="transmembrane region" description="Helical" evidence="1">
    <location>
        <begin position="364"/>
        <end position="382"/>
    </location>
</feature>
<feature type="transmembrane region" description="Helical" evidence="1">
    <location>
        <begin position="283"/>
        <end position="301"/>
    </location>
</feature>
<keyword evidence="3" id="KW-1185">Reference proteome</keyword>
<keyword evidence="1" id="KW-1133">Transmembrane helix</keyword>
<feature type="transmembrane region" description="Helical" evidence="1">
    <location>
        <begin position="150"/>
        <end position="171"/>
    </location>
</feature>
<name>A0A9W6HQ85_9MICO</name>
<accession>A0A9W6HQ85</accession>
<feature type="transmembrane region" description="Helical" evidence="1">
    <location>
        <begin position="234"/>
        <end position="254"/>
    </location>
</feature>
<organism evidence="2 3">
    <name type="scientific">Microbacterium keratanolyticum</name>
    <dbReference type="NCBI Taxonomy" id="67574"/>
    <lineage>
        <taxon>Bacteria</taxon>
        <taxon>Bacillati</taxon>
        <taxon>Actinomycetota</taxon>
        <taxon>Actinomycetes</taxon>
        <taxon>Micrococcales</taxon>
        <taxon>Microbacteriaceae</taxon>
        <taxon>Microbacterium</taxon>
    </lineage>
</organism>
<dbReference type="RefSeq" id="WP_271171470.1">
    <property type="nucleotide sequence ID" value="NZ_BAAAUM010000001.1"/>
</dbReference>
<comment type="caution">
    <text evidence="2">The sequence shown here is derived from an EMBL/GenBank/DDBJ whole genome shotgun (WGS) entry which is preliminary data.</text>
</comment>
<keyword evidence="1" id="KW-0472">Membrane</keyword>
<feature type="transmembrane region" description="Helical" evidence="1">
    <location>
        <begin position="121"/>
        <end position="138"/>
    </location>
</feature>
<feature type="transmembrane region" description="Helical" evidence="1">
    <location>
        <begin position="313"/>
        <end position="334"/>
    </location>
</feature>
<dbReference type="EMBL" id="BSET01000001">
    <property type="protein sequence ID" value="GLK00838.1"/>
    <property type="molecule type" value="Genomic_DNA"/>
</dbReference>